<dbReference type="InParanoid" id="A0A287CV44"/>
<accession>A0A287CV44</accession>
<evidence type="ECO:0000313" key="3">
    <source>
        <dbReference type="Proteomes" id="UP000005215"/>
    </source>
</evidence>
<feature type="compositionally biased region" description="Basic residues" evidence="1">
    <location>
        <begin position="767"/>
        <end position="776"/>
    </location>
</feature>
<feature type="compositionally biased region" description="Polar residues" evidence="1">
    <location>
        <begin position="777"/>
        <end position="787"/>
    </location>
</feature>
<feature type="region of interest" description="Disordered" evidence="1">
    <location>
        <begin position="470"/>
        <end position="500"/>
    </location>
</feature>
<evidence type="ECO:0000313" key="2">
    <source>
        <dbReference type="Ensembl" id="ENSSTOP00000025195.1"/>
    </source>
</evidence>
<feature type="compositionally biased region" description="Low complexity" evidence="1">
    <location>
        <begin position="721"/>
        <end position="737"/>
    </location>
</feature>
<feature type="region of interest" description="Disordered" evidence="1">
    <location>
        <begin position="682"/>
        <end position="804"/>
    </location>
</feature>
<sequence>MTSNSPFLLELSTGLTSPFEKRTNDFPPPPGCPLPCGKRLSPLLTLELPQASKTGYSDHHNQTVGPSPNAGKRCKNPPPPKDPCFTGMSPSLPPRISSPPYCHGPRHSSSSPTNPCFDRFGFPESPSVRQRSTVCSWINSPRKQHPCPPSPYFEQQPYHCCCGQVTSPVTHQAPGTSPMTSPQLTHVCLETGPLISPPFIQGSQGTCPIISPPLTHRPPGTSLIISSPLVHRPMETRPIFSPIISHKVLEIGTMTSPLLSHWSSGRSYNDPPLSPASSPATGSLYQCHLKLPDSCEPKPQLDQSIGKNCGCQLSSQAGMSGSPNSPEEGSFHLPPEAHISAPGTAYCAIHLSPESKGSPCSPQSQVSGKPCFDPLLSWETDQSSYLFVTPGTVISGPPCPPESSLPQCPCSGLCYSSHLGNQFIAPPQSAPRRSYNEPPLPTPVSPQMKSPKFSDLRQQHILHKCHSLVNTPQHASGHPKPSEAGTSPLPPSCFSGPRVEPSVTTPLNSCPKELPPGTALPAMCPGIVKTTAPTSLPLSLPCEPVIPNSYPKSNPHRPPLVPPCNTHLYSVVPTTSHPCQLPGSLNRSTVPPCGTYGTPRGPPVLHCKPVAPPCSTHIYSFIPLRTPFDPQSLPIIPRARPYPDTIPCGLHNYSVASQGPSRVPLQIPYSCPLPSPKNSICSNDPSCSSSIVTSESHVNESNNRTVSKKKSNIKSPKHSESGSQSSSPYHSRSRSQSPQDNRNQSRGQSKVEDETESPQSKSSDHGRSRKKSKSPRNGKSQGRSKSPQNKKKGQGRNKSPRQKK</sequence>
<reference evidence="2" key="2">
    <citation type="submission" date="2025-08" db="UniProtKB">
        <authorList>
            <consortium name="Ensembl"/>
        </authorList>
    </citation>
    <scope>IDENTIFICATION</scope>
</reference>
<feature type="compositionally biased region" description="Basic residues" evidence="1">
    <location>
        <begin position="706"/>
        <end position="716"/>
    </location>
</feature>
<feature type="region of interest" description="Disordered" evidence="1">
    <location>
        <begin position="316"/>
        <end position="335"/>
    </location>
</feature>
<keyword evidence="3" id="KW-1185">Reference proteome</keyword>
<feature type="region of interest" description="Disordered" evidence="1">
    <location>
        <begin position="425"/>
        <end position="451"/>
    </location>
</feature>
<organism evidence="2 3">
    <name type="scientific">Ictidomys tridecemlineatus</name>
    <name type="common">Thirteen-lined ground squirrel</name>
    <name type="synonym">Spermophilus tridecemlineatus</name>
    <dbReference type="NCBI Taxonomy" id="43179"/>
    <lineage>
        <taxon>Eukaryota</taxon>
        <taxon>Metazoa</taxon>
        <taxon>Chordata</taxon>
        <taxon>Craniata</taxon>
        <taxon>Vertebrata</taxon>
        <taxon>Euteleostomi</taxon>
        <taxon>Mammalia</taxon>
        <taxon>Eutheria</taxon>
        <taxon>Euarchontoglires</taxon>
        <taxon>Glires</taxon>
        <taxon>Rodentia</taxon>
        <taxon>Sciuromorpha</taxon>
        <taxon>Sciuridae</taxon>
        <taxon>Xerinae</taxon>
        <taxon>Marmotini</taxon>
        <taxon>Ictidomys</taxon>
    </lineage>
</organism>
<feature type="compositionally biased region" description="Polar residues" evidence="1">
    <location>
        <begin position="692"/>
        <end position="705"/>
    </location>
</feature>
<feature type="region of interest" description="Disordered" evidence="1">
    <location>
        <begin position="50"/>
        <end position="79"/>
    </location>
</feature>
<feature type="compositionally biased region" description="Low complexity" evidence="1">
    <location>
        <begin position="682"/>
        <end position="691"/>
    </location>
</feature>
<feature type="region of interest" description="Disordered" evidence="1">
    <location>
        <begin position="1"/>
        <end position="32"/>
    </location>
</feature>
<protein>
    <submittedName>
        <fullName evidence="2">Uncharacterized protein</fullName>
    </submittedName>
</protein>
<reference evidence="2" key="3">
    <citation type="submission" date="2025-09" db="UniProtKB">
        <authorList>
            <consortium name="Ensembl"/>
        </authorList>
    </citation>
    <scope>IDENTIFICATION</scope>
</reference>
<reference evidence="3" key="1">
    <citation type="submission" date="2011-11" db="EMBL/GenBank/DDBJ databases">
        <title>The Draft Genome of Spermophilus tridecemlineatus.</title>
        <authorList>
            <consortium name="The Broad Institute Genome Assembly &amp; Analysis Group"/>
            <consortium name="Computational R&amp;D Group"/>
            <consortium name="and Sequencing Platform"/>
            <person name="Di Palma F."/>
            <person name="Alfoldi J."/>
            <person name="Johnson J."/>
            <person name="Berlin A."/>
            <person name="Gnerre S."/>
            <person name="Jaffe D."/>
            <person name="MacCallum I."/>
            <person name="Young S."/>
            <person name="Walker B.J."/>
            <person name="Lindblad-Toh K."/>
        </authorList>
    </citation>
    <scope>NUCLEOTIDE SEQUENCE [LARGE SCALE GENOMIC DNA]</scope>
</reference>
<dbReference type="EMBL" id="AGTP01008781">
    <property type="status" value="NOT_ANNOTATED_CDS"/>
    <property type="molecule type" value="Genomic_DNA"/>
</dbReference>
<proteinExistence type="predicted"/>
<evidence type="ECO:0000256" key="1">
    <source>
        <dbReference type="SAM" id="MobiDB-lite"/>
    </source>
</evidence>
<dbReference type="Proteomes" id="UP000005215">
    <property type="component" value="Unassembled WGS sequence"/>
</dbReference>
<dbReference type="STRING" id="43179.ENSSTOP00000025195"/>
<dbReference type="GeneTree" id="ENSGT00500000045816"/>
<feature type="compositionally biased region" description="Polar residues" evidence="1">
    <location>
        <begin position="316"/>
        <end position="327"/>
    </location>
</feature>
<dbReference type="AlphaFoldDB" id="A0A287CV44"/>
<feature type="compositionally biased region" description="Polar residues" evidence="1">
    <location>
        <begin position="738"/>
        <end position="748"/>
    </location>
</feature>
<dbReference type="GO" id="GO:0005739">
    <property type="term" value="C:mitochondrion"/>
    <property type="evidence" value="ECO:0007669"/>
    <property type="project" value="Ensembl"/>
</dbReference>
<name>A0A287CV44_ICTTR</name>
<dbReference type="Ensembl" id="ENSSTOT00000030297.1">
    <property type="protein sequence ID" value="ENSSTOP00000025195.1"/>
    <property type="gene ID" value="ENSSTOG00000033959.1"/>
</dbReference>
<feature type="compositionally biased region" description="Basic residues" evidence="1">
    <location>
        <begin position="788"/>
        <end position="804"/>
    </location>
</feature>